<organism evidence="2 3">
    <name type="scientific">Plasmodium ovale</name>
    <name type="common">malaria parasite P. ovale</name>
    <dbReference type="NCBI Taxonomy" id="36330"/>
    <lineage>
        <taxon>Eukaryota</taxon>
        <taxon>Sar</taxon>
        <taxon>Alveolata</taxon>
        <taxon>Apicomplexa</taxon>
        <taxon>Aconoidasida</taxon>
        <taxon>Haemosporida</taxon>
        <taxon>Plasmodiidae</taxon>
        <taxon>Plasmodium</taxon>
        <taxon>Plasmodium (Plasmodium)</taxon>
    </lineage>
</organism>
<keyword evidence="1" id="KW-0812">Transmembrane</keyword>
<evidence type="ECO:0000313" key="2">
    <source>
        <dbReference type="EMBL" id="SBT72661.1"/>
    </source>
</evidence>
<keyword evidence="1" id="KW-1133">Transmembrane helix</keyword>
<dbReference type="AlphaFoldDB" id="A0A1C3KG99"/>
<proteinExistence type="predicted"/>
<reference evidence="2 3" key="1">
    <citation type="submission" date="2016-06" db="EMBL/GenBank/DDBJ databases">
        <authorList>
            <consortium name="Pathogen Informatics"/>
        </authorList>
    </citation>
    <scope>NUCLEOTIDE SEQUENCE [LARGE SCALE GENOMIC DNA]</scope>
</reference>
<keyword evidence="1" id="KW-0472">Membrane</keyword>
<accession>A0A1C3KG99</accession>
<evidence type="ECO:0000313" key="3">
    <source>
        <dbReference type="Proteomes" id="UP000243200"/>
    </source>
</evidence>
<evidence type="ECO:0008006" key="4">
    <source>
        <dbReference type="Google" id="ProtNLM"/>
    </source>
</evidence>
<evidence type="ECO:0000256" key="1">
    <source>
        <dbReference type="SAM" id="Phobius"/>
    </source>
</evidence>
<protein>
    <recommendedName>
        <fullName evidence="4">PIR protein</fullName>
    </recommendedName>
</protein>
<feature type="transmembrane region" description="Helical" evidence="1">
    <location>
        <begin position="84"/>
        <end position="104"/>
    </location>
</feature>
<dbReference type="EMBL" id="FLRJ01000104">
    <property type="protein sequence ID" value="SBT72661.1"/>
    <property type="molecule type" value="Genomic_DNA"/>
</dbReference>
<dbReference type="Proteomes" id="UP000243200">
    <property type="component" value="Unassembled WGS sequence"/>
</dbReference>
<dbReference type="VEuPathDB" id="PlasmoDB:POWCR01_000044600"/>
<sequence>MDQNNLKHKLEISIKLEYGNIYNKAEKFDELYCNTRNDCPADNTEGYRGELKKIVFYCTEHVIRVNHVEMSTILRIPMEREGNVITLVPRIIILAIPFVLYTLYKFTAYRSWVNTRILTKKEIWNNFSKKTQLKMPIEHELNI</sequence>
<gene>
    <name evidence="2" type="primary">PowCR01_000044600</name>
    <name evidence="2" type="ORF">POWCR01_000044600</name>
</gene>
<name>A0A1C3KG99_PLAOA</name>